<dbReference type="RefSeq" id="WP_080063552.1">
    <property type="nucleotide sequence ID" value="NZ_MZGX01000005.1"/>
</dbReference>
<comment type="caution">
    <text evidence="1">The sequence shown here is derived from an EMBL/GenBank/DDBJ whole genome shotgun (WGS) entry which is preliminary data.</text>
</comment>
<name>A0A1V4SMV6_RUMHU</name>
<evidence type="ECO:0000313" key="1">
    <source>
        <dbReference type="EMBL" id="OPX45222.1"/>
    </source>
</evidence>
<sequence length="494" mass="56056">MLPVISDKELSEIFLSEKQMGIYEFLLELNGMCSSLNKLDKQVEKLEGLLETIKESEYLSTLYVLALIKNADDMGGLDGKVPAEKAIGHIKYMTGKFGMTNNVLFVHGLWHRDIHKIAHGEIDRNKGAELLKMVVESSEEPVYALELAKALFKTGQKREAAVVLKGIIEAGPSGDMHSQIIAEAKVWYEHANKDTKIEVRIPNISFLDKVLDTNCSVISLGSDSCPYCLPALEDLDTVCNTVKKAGKELKLVTPVVFQKHWDMVLEYVNTVIKKYPDLKLVINDYGILNHLKNSGYNMKNVALGHVLSYIYEECPWFDYLLEAEGDFLKNSEEITVFDTPGNLSVIEEFGIGEVETCMMPFAVSSFYGFWEHGFNVNAMVDMIPFTYGRACHGARYYGKEVGKDCFGVCDKITKLRYSHRWIFQEKQLEKIKDVTYDRISVMHSYGNVIYSKTNYEATEKDVNKVDAITIDIRHYTDEELNSILQNYLPLTKNS</sequence>
<organism evidence="1 2">
    <name type="scientific">Ruminiclostridium hungatei</name>
    <name type="common">Clostridium hungatei</name>
    <dbReference type="NCBI Taxonomy" id="48256"/>
    <lineage>
        <taxon>Bacteria</taxon>
        <taxon>Bacillati</taxon>
        <taxon>Bacillota</taxon>
        <taxon>Clostridia</taxon>
        <taxon>Eubacteriales</taxon>
        <taxon>Oscillospiraceae</taxon>
        <taxon>Ruminiclostridium</taxon>
    </lineage>
</organism>
<gene>
    <name evidence="1" type="ORF">CLHUN_11090</name>
</gene>
<dbReference type="EMBL" id="MZGX01000005">
    <property type="protein sequence ID" value="OPX45222.1"/>
    <property type="molecule type" value="Genomic_DNA"/>
</dbReference>
<accession>A0A1V4SMV6</accession>
<dbReference type="AlphaFoldDB" id="A0A1V4SMV6"/>
<dbReference type="STRING" id="48256.CLHUN_11090"/>
<protein>
    <submittedName>
        <fullName evidence="1">Uncharacterized protein</fullName>
    </submittedName>
</protein>
<reference evidence="1 2" key="1">
    <citation type="submission" date="2017-03" db="EMBL/GenBank/DDBJ databases">
        <title>Genome sequence of Clostridium hungatei DSM 14427.</title>
        <authorList>
            <person name="Poehlein A."/>
            <person name="Daniel R."/>
        </authorList>
    </citation>
    <scope>NUCLEOTIDE SEQUENCE [LARGE SCALE GENOMIC DNA]</scope>
    <source>
        <strain evidence="1 2">DSM 14427</strain>
    </source>
</reference>
<evidence type="ECO:0000313" key="2">
    <source>
        <dbReference type="Proteomes" id="UP000191554"/>
    </source>
</evidence>
<dbReference type="Proteomes" id="UP000191554">
    <property type="component" value="Unassembled WGS sequence"/>
</dbReference>
<proteinExistence type="predicted"/>
<keyword evidence="2" id="KW-1185">Reference proteome</keyword>